<feature type="transmembrane region" description="Helical" evidence="4">
    <location>
        <begin position="144"/>
        <end position="161"/>
    </location>
</feature>
<dbReference type="STRING" id="1212491.LFA_3055"/>
<evidence type="ECO:0000256" key="3">
    <source>
        <dbReference type="ARBA" id="ARBA00023136"/>
    </source>
</evidence>
<dbReference type="PANTHER" id="PTHR43081:SF17">
    <property type="entry name" value="BLL5647 PROTEIN"/>
    <property type="match status" value="1"/>
</dbReference>
<dbReference type="PROSITE" id="PS50125">
    <property type="entry name" value="GUANYLATE_CYCLASE_2"/>
    <property type="match status" value="1"/>
</dbReference>
<dbReference type="Proteomes" id="UP000032430">
    <property type="component" value="Chromosome I"/>
</dbReference>
<organism evidence="6 7">
    <name type="scientific">Legionella fallonii LLAP-10</name>
    <dbReference type="NCBI Taxonomy" id="1212491"/>
    <lineage>
        <taxon>Bacteria</taxon>
        <taxon>Pseudomonadati</taxon>
        <taxon>Pseudomonadota</taxon>
        <taxon>Gammaproteobacteria</taxon>
        <taxon>Legionellales</taxon>
        <taxon>Legionellaceae</taxon>
        <taxon>Legionella</taxon>
    </lineage>
</organism>
<keyword evidence="4" id="KW-1133">Transmembrane helix</keyword>
<dbReference type="AlphaFoldDB" id="A0A098G8V9"/>
<dbReference type="EMBL" id="LN614827">
    <property type="protein sequence ID" value="CEG58401.1"/>
    <property type="molecule type" value="Genomic_DNA"/>
</dbReference>
<protein>
    <submittedName>
        <fullName evidence="6">Putative Adenylate/guanylate cyclase catalytic domain protein</fullName>
    </submittedName>
</protein>
<feature type="transmembrane region" description="Helical" evidence="4">
    <location>
        <begin position="21"/>
        <end position="40"/>
    </location>
</feature>
<evidence type="ECO:0000313" key="6">
    <source>
        <dbReference type="EMBL" id="CEG58401.1"/>
    </source>
</evidence>
<dbReference type="SUPFAM" id="SSF55073">
    <property type="entry name" value="Nucleotide cyclase"/>
    <property type="match status" value="1"/>
</dbReference>
<dbReference type="SMART" id="SM00044">
    <property type="entry name" value="CYCc"/>
    <property type="match status" value="1"/>
</dbReference>
<feature type="transmembrane region" description="Helical" evidence="4">
    <location>
        <begin position="52"/>
        <end position="70"/>
    </location>
</feature>
<keyword evidence="3 4" id="KW-0472">Membrane</keyword>
<dbReference type="CDD" id="cd07302">
    <property type="entry name" value="CHD"/>
    <property type="match status" value="1"/>
</dbReference>
<dbReference type="InterPro" id="IPR029787">
    <property type="entry name" value="Nucleotide_cyclase"/>
</dbReference>
<dbReference type="Pfam" id="PF00211">
    <property type="entry name" value="Guanylate_cyc"/>
    <property type="match status" value="1"/>
</dbReference>
<feature type="transmembrane region" description="Helical" evidence="4">
    <location>
        <begin position="173"/>
        <end position="196"/>
    </location>
</feature>
<evidence type="ECO:0000259" key="5">
    <source>
        <dbReference type="PROSITE" id="PS50125"/>
    </source>
</evidence>
<dbReference type="GO" id="GO:0006171">
    <property type="term" value="P:cAMP biosynthetic process"/>
    <property type="evidence" value="ECO:0007669"/>
    <property type="project" value="TreeGrafter"/>
</dbReference>
<feature type="transmembrane region" description="Helical" evidence="4">
    <location>
        <begin position="116"/>
        <end position="137"/>
    </location>
</feature>
<gene>
    <name evidence="6" type="ORF">LFA_3055</name>
</gene>
<dbReference type="HOGENOM" id="CLU_629576_0_0_6"/>
<feature type="domain" description="Guanylate cyclase" evidence="5">
    <location>
        <begin position="247"/>
        <end position="376"/>
    </location>
</feature>
<sequence length="422" mass="47875">MQMTQTPLELEILKTEKLRTTILSMVFILLSLMWIVFFVYAPKEYHHYMGKVSSFTLPGYLAVVALYFVLMRQIICQYIFHKKNMPTLLRYVNSFIEISIPTVAIIIISLDKTPVYVMVMPLVFIYFIFIILTSLTLNEWISRFSGLIAAVEYWGLSYYFLYNSDTSGIDYTIMGWFAFAARGVLLLMGGVATGFVTAQIKKQLDAAFEAQKERDRIESLFGRHVSPEVVSKLLSKDANASEYIPVCIMFLDVRNFTHFTEQNEPAAVVHYLNAIFKYMVEIIHDNKGIINKFLGDGFMAVFGAPISSGNDVAHAVKASLAIMKRTDEEIKKGHIPDLQLGIGLHFGYAVTGTIGTQRRLEYTVVGDVVNSAAHIEQLNKTYNSRVLISEDAIKKLPKFEGQFVGDAILKHRNHPIKLYRLV</sequence>
<keyword evidence="7" id="KW-1185">Reference proteome</keyword>
<dbReference type="KEGG" id="lfa:LFA_3055"/>
<dbReference type="InterPro" id="IPR050697">
    <property type="entry name" value="Adenylyl/Guanylyl_Cyclase_3/4"/>
</dbReference>
<dbReference type="GO" id="GO:0035556">
    <property type="term" value="P:intracellular signal transduction"/>
    <property type="evidence" value="ECO:0007669"/>
    <property type="project" value="InterPro"/>
</dbReference>
<dbReference type="InterPro" id="IPR001054">
    <property type="entry name" value="A/G_cyclase"/>
</dbReference>
<keyword evidence="2" id="KW-1003">Cell membrane</keyword>
<dbReference type="GO" id="GO:0004016">
    <property type="term" value="F:adenylate cyclase activity"/>
    <property type="evidence" value="ECO:0007669"/>
    <property type="project" value="UniProtKB-ARBA"/>
</dbReference>
<comment type="subcellular location">
    <subcellularLocation>
        <location evidence="1">Cell membrane</location>
        <topology evidence="1">Multi-pass membrane protein</topology>
    </subcellularLocation>
</comment>
<dbReference type="GO" id="GO:0005886">
    <property type="term" value="C:plasma membrane"/>
    <property type="evidence" value="ECO:0007669"/>
    <property type="project" value="UniProtKB-SubCell"/>
</dbReference>
<dbReference type="PANTHER" id="PTHR43081">
    <property type="entry name" value="ADENYLATE CYCLASE, TERMINAL-DIFFERENTIATION SPECIFIC-RELATED"/>
    <property type="match status" value="1"/>
</dbReference>
<name>A0A098G8V9_9GAMM</name>
<dbReference type="Gene3D" id="3.30.70.1230">
    <property type="entry name" value="Nucleotide cyclase"/>
    <property type="match status" value="1"/>
</dbReference>
<evidence type="ECO:0000256" key="1">
    <source>
        <dbReference type="ARBA" id="ARBA00004651"/>
    </source>
</evidence>
<evidence type="ECO:0000256" key="2">
    <source>
        <dbReference type="ARBA" id="ARBA00022475"/>
    </source>
</evidence>
<feature type="transmembrane region" description="Helical" evidence="4">
    <location>
        <begin position="91"/>
        <end position="110"/>
    </location>
</feature>
<keyword evidence="4" id="KW-0812">Transmembrane</keyword>
<reference evidence="7" key="1">
    <citation type="submission" date="2014-09" db="EMBL/GenBank/DDBJ databases">
        <authorList>
            <person name="Gomez-Valero L."/>
        </authorList>
    </citation>
    <scope>NUCLEOTIDE SEQUENCE [LARGE SCALE GENOMIC DNA]</scope>
    <source>
        <strain evidence="7">ATCC700992</strain>
    </source>
</reference>
<proteinExistence type="predicted"/>
<evidence type="ECO:0000313" key="7">
    <source>
        <dbReference type="Proteomes" id="UP000032430"/>
    </source>
</evidence>
<evidence type="ECO:0000256" key="4">
    <source>
        <dbReference type="SAM" id="Phobius"/>
    </source>
</evidence>
<accession>A0A098G8V9</accession>